<feature type="domain" description="FH2" evidence="2">
    <location>
        <begin position="51"/>
        <end position="449"/>
    </location>
</feature>
<name>A0AAV5VMH0_9BILA</name>
<protein>
    <recommendedName>
        <fullName evidence="2">FH2 domain-containing protein</fullName>
    </recommendedName>
</protein>
<feature type="compositionally biased region" description="Low complexity" evidence="1">
    <location>
        <begin position="749"/>
        <end position="765"/>
    </location>
</feature>
<dbReference type="PANTHER" id="PTHR46345">
    <property type="entry name" value="INVERTED FORMIN-2"/>
    <property type="match status" value="1"/>
</dbReference>
<dbReference type="Pfam" id="PF02181">
    <property type="entry name" value="FH2"/>
    <property type="match status" value="1"/>
</dbReference>
<comment type="caution">
    <text evidence="3">The sequence shown here is derived from an EMBL/GenBank/DDBJ whole genome shotgun (WGS) entry which is preliminary data.</text>
</comment>
<reference evidence="3" key="1">
    <citation type="submission" date="2023-10" db="EMBL/GenBank/DDBJ databases">
        <title>Genome assembly of Pristionchus species.</title>
        <authorList>
            <person name="Yoshida K."/>
            <person name="Sommer R.J."/>
        </authorList>
    </citation>
    <scope>NUCLEOTIDE SEQUENCE</scope>
    <source>
        <strain evidence="3">RS5133</strain>
    </source>
</reference>
<evidence type="ECO:0000256" key="1">
    <source>
        <dbReference type="SAM" id="MobiDB-lite"/>
    </source>
</evidence>
<gene>
    <name evidence="3" type="ORF">PFISCL1PPCAC_12199</name>
</gene>
<evidence type="ECO:0000259" key="2">
    <source>
        <dbReference type="PROSITE" id="PS51444"/>
    </source>
</evidence>
<dbReference type="InterPro" id="IPR042201">
    <property type="entry name" value="FH2_Formin_sf"/>
</dbReference>
<feature type="region of interest" description="Disordered" evidence="1">
    <location>
        <begin position="450"/>
        <end position="473"/>
    </location>
</feature>
<feature type="non-terminal residue" evidence="3">
    <location>
        <position position="1"/>
    </location>
</feature>
<feature type="non-terminal residue" evidence="3">
    <location>
        <position position="765"/>
    </location>
</feature>
<organism evidence="3 4">
    <name type="scientific">Pristionchus fissidentatus</name>
    <dbReference type="NCBI Taxonomy" id="1538716"/>
    <lineage>
        <taxon>Eukaryota</taxon>
        <taxon>Metazoa</taxon>
        <taxon>Ecdysozoa</taxon>
        <taxon>Nematoda</taxon>
        <taxon>Chromadorea</taxon>
        <taxon>Rhabditida</taxon>
        <taxon>Rhabditina</taxon>
        <taxon>Diplogasteromorpha</taxon>
        <taxon>Diplogasteroidea</taxon>
        <taxon>Neodiplogasteridae</taxon>
        <taxon>Pristionchus</taxon>
    </lineage>
</organism>
<dbReference type="InterPro" id="IPR015425">
    <property type="entry name" value="FH2_Formin"/>
</dbReference>
<feature type="compositionally biased region" description="Low complexity" evidence="1">
    <location>
        <begin position="694"/>
        <end position="739"/>
    </location>
</feature>
<sequence length="765" mass="81716">PAAAAAAPPPPPPPPPPAPLLQPPAPPPAPKLQLLQQGGKEEVPLPPAMVPKSKPAEGKKMRALQWAKIPVARVAATSSSCTNNIWMRATCSKNDISVDYSTLDTLFGLSEAPSVAVNAEKERKASNASSARKESVNLLCSRRSLQANIFLKQMKDSAALVDDIREGRGACAKEILVGLAAVLPDKEEVTVLRGYTGDTTLLAPAEQFFLSLIEVPDYALRLDCLLFRRHFHSAMEEIAPLLSCLQSAIQELIDSRSLGRLLLTIVRVGNYLNHGNTQGNAAGFKLNSLWKVADVRASRAKDGAPSLLHYLAELDSDCVRDLDRELPTLSAAAKISIEFVKSEFESIRSRRRTLCDRLAVKEEQYFADEKEYLEDHCTGEIEEVDAQLKKLTDDQARLRCHFCDDSLKMEETLKIVAHFVARLATAAKENDVRAARATIAAAAAATCGVHTSQSDNTLETKPSSKSLRRSRTFVPSTEDEATLECLLLRDNRTSLTSSRRRISILPQSSSVVSSGNLEDYLTAMETERNPTKVIRRRSTIRQTSADLPQSSAATLHDALTEAIAESKPEPEASSAIHLEVLESTSGGDSSSSVSPKSSDEGFDSDQKEPLVATTSPVAKAETPSRVASVDDHVPPEVEPPEAHSSPTPPTPVTSGRPIRKTVSITTSPTEVAKVRRPPATVSHIKPPSPSVVRSTAPSKIAAPAAAAAAAGSKSPTTAARTPTARPAAAAAEPRQRTTAGFSASKLTSPGLARRPARPAAGAAAA</sequence>
<dbReference type="PANTHER" id="PTHR46345:SF8">
    <property type="entry name" value="FORMIN 3, ISOFORM B"/>
    <property type="match status" value="1"/>
</dbReference>
<feature type="compositionally biased region" description="Polar residues" evidence="1">
    <location>
        <begin position="450"/>
        <end position="465"/>
    </location>
</feature>
<dbReference type="SMART" id="SM00498">
    <property type="entry name" value="FH2"/>
    <property type="match status" value="1"/>
</dbReference>
<dbReference type="EMBL" id="BTSY01000003">
    <property type="protein sequence ID" value="GMT20902.1"/>
    <property type="molecule type" value="Genomic_DNA"/>
</dbReference>
<feature type="compositionally biased region" description="Low complexity" evidence="1">
    <location>
        <begin position="583"/>
        <end position="596"/>
    </location>
</feature>
<dbReference type="Proteomes" id="UP001432322">
    <property type="component" value="Unassembled WGS sequence"/>
</dbReference>
<feature type="compositionally biased region" description="Pro residues" evidence="1">
    <location>
        <begin position="7"/>
        <end position="30"/>
    </location>
</feature>
<evidence type="ECO:0000313" key="4">
    <source>
        <dbReference type="Proteomes" id="UP001432322"/>
    </source>
</evidence>
<keyword evidence="4" id="KW-1185">Reference proteome</keyword>
<feature type="region of interest" description="Disordered" evidence="1">
    <location>
        <begin position="1"/>
        <end position="57"/>
    </location>
</feature>
<dbReference type="SUPFAM" id="SSF101447">
    <property type="entry name" value="Formin homology 2 domain (FH2 domain)"/>
    <property type="match status" value="1"/>
</dbReference>
<feature type="region of interest" description="Disordered" evidence="1">
    <location>
        <begin position="583"/>
        <end position="765"/>
    </location>
</feature>
<proteinExistence type="predicted"/>
<dbReference type="AlphaFoldDB" id="A0AAV5VMH0"/>
<dbReference type="Gene3D" id="1.20.58.2220">
    <property type="entry name" value="Formin, FH2 domain"/>
    <property type="match status" value="1"/>
</dbReference>
<accession>A0AAV5VMH0</accession>
<evidence type="ECO:0000313" key="3">
    <source>
        <dbReference type="EMBL" id="GMT20902.1"/>
    </source>
</evidence>
<dbReference type="PROSITE" id="PS51444">
    <property type="entry name" value="FH2"/>
    <property type="match status" value="1"/>
</dbReference>